<dbReference type="EMBL" id="FNCP01000004">
    <property type="protein sequence ID" value="SDG62200.1"/>
    <property type="molecule type" value="Genomic_DNA"/>
</dbReference>
<gene>
    <name evidence="3" type="ORF">SAMN05443529_104207</name>
</gene>
<protein>
    <submittedName>
        <fullName evidence="3">Bla regulator protein blaR1</fullName>
    </submittedName>
</protein>
<evidence type="ECO:0000256" key="1">
    <source>
        <dbReference type="SAM" id="Phobius"/>
    </source>
</evidence>
<dbReference type="PANTHER" id="PTHR34978">
    <property type="entry name" value="POSSIBLE SENSOR-TRANSDUCER PROTEIN BLAR"/>
    <property type="match status" value="1"/>
</dbReference>
<keyword evidence="1" id="KW-0472">Membrane</keyword>
<dbReference type="AlphaFoldDB" id="A0A1G7VTH3"/>
<evidence type="ECO:0000313" key="4">
    <source>
        <dbReference type="Proteomes" id="UP000198656"/>
    </source>
</evidence>
<keyword evidence="1" id="KW-0812">Transmembrane</keyword>
<dbReference type="InterPro" id="IPR008756">
    <property type="entry name" value="Peptidase_M56"/>
</dbReference>
<name>A0A1G7VTH3_9FIRM</name>
<keyword evidence="4" id="KW-1185">Reference proteome</keyword>
<dbReference type="PANTHER" id="PTHR34978:SF3">
    <property type="entry name" value="SLR0241 PROTEIN"/>
    <property type="match status" value="1"/>
</dbReference>
<accession>A0A1G7VTH3</accession>
<feature type="transmembrane region" description="Helical" evidence="1">
    <location>
        <begin position="124"/>
        <end position="147"/>
    </location>
</feature>
<dbReference type="Pfam" id="PF05569">
    <property type="entry name" value="Peptidase_M56"/>
    <property type="match status" value="1"/>
</dbReference>
<reference evidence="4" key="1">
    <citation type="submission" date="2016-10" db="EMBL/GenBank/DDBJ databases">
        <authorList>
            <person name="Varghese N."/>
            <person name="Submissions S."/>
        </authorList>
    </citation>
    <scope>NUCLEOTIDE SEQUENCE [LARGE SCALE GENOMIC DNA]</scope>
    <source>
        <strain evidence="4">DSM 8344</strain>
    </source>
</reference>
<dbReference type="STRING" id="1121419.SAMN05443529_104207"/>
<feature type="domain" description="Peptidase M56" evidence="2">
    <location>
        <begin position="10"/>
        <end position="194"/>
    </location>
</feature>
<proteinExistence type="predicted"/>
<feature type="transmembrane region" description="Helical" evidence="1">
    <location>
        <begin position="6"/>
        <end position="27"/>
    </location>
</feature>
<evidence type="ECO:0000313" key="3">
    <source>
        <dbReference type="EMBL" id="SDG62200.1"/>
    </source>
</evidence>
<feature type="transmembrane region" description="Helical" evidence="1">
    <location>
        <begin position="39"/>
        <end position="57"/>
    </location>
</feature>
<evidence type="ECO:0000259" key="2">
    <source>
        <dbReference type="Pfam" id="PF05569"/>
    </source>
</evidence>
<organism evidence="3 4">
    <name type="scientific">Desulfosporosinus hippei DSM 8344</name>
    <dbReference type="NCBI Taxonomy" id="1121419"/>
    <lineage>
        <taxon>Bacteria</taxon>
        <taxon>Bacillati</taxon>
        <taxon>Bacillota</taxon>
        <taxon>Clostridia</taxon>
        <taxon>Eubacteriales</taxon>
        <taxon>Desulfitobacteriaceae</taxon>
        <taxon>Desulfosporosinus</taxon>
    </lineage>
</organism>
<dbReference type="InterPro" id="IPR052173">
    <property type="entry name" value="Beta-lactam_resp_regulator"/>
</dbReference>
<sequence length="195" mass="22336">MELELVFNWVIKSSLMASVLAVLILLVNYALRNKLDAKWQYMLWMLLILRLLIPYDIQSPWSIYSLLPNNSVPISMVNQANKSEIDTQIDRSGQEIQLKNDQAIFNQPSNTKSEEPSVEDLSNVYISILAVLWLVGVLILAILTIAANLRFYFKVRREPSVTDLRLFARMSNLMQECTGKLGIRKNLPIIITNLI</sequence>
<dbReference type="Proteomes" id="UP000198656">
    <property type="component" value="Unassembled WGS sequence"/>
</dbReference>
<keyword evidence="1" id="KW-1133">Transmembrane helix</keyword>